<organism evidence="3 4">
    <name type="scientific">Ktedonosporobacter rubrisoli</name>
    <dbReference type="NCBI Taxonomy" id="2509675"/>
    <lineage>
        <taxon>Bacteria</taxon>
        <taxon>Bacillati</taxon>
        <taxon>Chloroflexota</taxon>
        <taxon>Ktedonobacteria</taxon>
        <taxon>Ktedonobacterales</taxon>
        <taxon>Ktedonosporobacteraceae</taxon>
        <taxon>Ktedonosporobacter</taxon>
    </lineage>
</organism>
<dbReference type="Proteomes" id="UP000290365">
    <property type="component" value="Chromosome"/>
</dbReference>
<dbReference type="EMBL" id="CP035758">
    <property type="protein sequence ID" value="QBD76166.1"/>
    <property type="molecule type" value="Genomic_DNA"/>
</dbReference>
<dbReference type="GO" id="GO:0005975">
    <property type="term" value="P:carbohydrate metabolic process"/>
    <property type="evidence" value="ECO:0007669"/>
    <property type="project" value="InterPro"/>
</dbReference>
<evidence type="ECO:0000259" key="2">
    <source>
        <dbReference type="Pfam" id="PF06722"/>
    </source>
</evidence>
<dbReference type="FunFam" id="3.40.50.2000:FF:000009">
    <property type="entry name" value="Sterol 3-beta-glucosyltransferase UGT80A2"/>
    <property type="match status" value="1"/>
</dbReference>
<dbReference type="GO" id="GO:0033072">
    <property type="term" value="P:vancomycin biosynthetic process"/>
    <property type="evidence" value="ECO:0007669"/>
    <property type="project" value="UniProtKB-ARBA"/>
</dbReference>
<dbReference type="Gene3D" id="3.40.50.2000">
    <property type="entry name" value="Glycogen Phosphorylase B"/>
    <property type="match status" value="2"/>
</dbReference>
<keyword evidence="4" id="KW-1185">Reference proteome</keyword>
<dbReference type="InterPro" id="IPR050426">
    <property type="entry name" value="Glycosyltransferase_28"/>
</dbReference>
<proteinExistence type="predicted"/>
<dbReference type="CDD" id="cd03784">
    <property type="entry name" value="GT1_Gtf-like"/>
    <property type="match status" value="1"/>
</dbReference>
<gene>
    <name evidence="3" type="ORF">EPA93_09150</name>
</gene>
<accession>A0A4P6JN68</accession>
<feature type="domain" description="Erythromycin biosynthesis protein CIII-like C-terminal" evidence="2">
    <location>
        <begin position="325"/>
        <end position="439"/>
    </location>
</feature>
<dbReference type="InterPro" id="IPR010610">
    <property type="entry name" value="EryCIII-like_C"/>
</dbReference>
<evidence type="ECO:0000313" key="3">
    <source>
        <dbReference type="EMBL" id="QBD76166.1"/>
    </source>
</evidence>
<dbReference type="Pfam" id="PF03033">
    <property type="entry name" value="Glyco_transf_28"/>
    <property type="match status" value="1"/>
</dbReference>
<feature type="domain" description="Glycosyltransferase family 28 N-terminal" evidence="1">
    <location>
        <begin position="37"/>
        <end position="170"/>
    </location>
</feature>
<reference evidence="3 4" key="1">
    <citation type="submission" date="2019-01" db="EMBL/GenBank/DDBJ databases">
        <title>Ktedonosporobacter rubrisoli SCAWS-G2.</title>
        <authorList>
            <person name="Huang Y."/>
            <person name="Yan B."/>
        </authorList>
    </citation>
    <scope>NUCLEOTIDE SEQUENCE [LARGE SCALE GENOMIC DNA]</scope>
    <source>
        <strain evidence="3 4">SCAWS-G2</strain>
    </source>
</reference>
<dbReference type="Pfam" id="PF06722">
    <property type="entry name" value="EryCIII-like_C"/>
    <property type="match status" value="1"/>
</dbReference>
<dbReference type="AlphaFoldDB" id="A0A4P6JN68"/>
<protein>
    <submittedName>
        <fullName evidence="3">Glycosyltransferase</fullName>
    </submittedName>
</protein>
<dbReference type="GO" id="GO:0008194">
    <property type="term" value="F:UDP-glycosyltransferase activity"/>
    <property type="evidence" value="ECO:0007669"/>
    <property type="project" value="InterPro"/>
</dbReference>
<name>A0A4P6JN68_KTERU</name>
<sequence>MLVSNSLMHRYFFVCYDHSTNTRSVISVSIKSVKHIRLLALGSQGDVQPYVALGLGLQQAGFDVSLGTTAEFRPFVEAWGLPCVTTPLKLFSVIKQDTMNEDKATTSLHKHRLKEQRRAQKIFLQLVRDIVPELARGADLLLYSFSTFLAAPHVAEKLGIPALLAAFQPVMIPTATFPSNRAPALPLGGWYNRLTYSWSERLTWLFVQHSLNAWRREKLHLPNLDMQGFLAPLHGKAQPILFGLSPTIVPRPSDWGEHIHLTGYWFLPPASAFQPSAELSAFLQAGTPPISIGFGSMRSLYSHAMLDLLKAAIKQAGVRAILIANRKHLPSTNLPEQIFLVDHIPHDWLFPRVAAAVHHGGAGTTGATLRAGIPTIVLPYLSGIDQAFWGKRVAELGVGPAPIPFSQLTADSLAQAIRQAISDEAMRKKAAWIGEQLRAENGVGNAAQVIIDFVNKGS</sequence>
<evidence type="ECO:0000259" key="1">
    <source>
        <dbReference type="Pfam" id="PF03033"/>
    </source>
</evidence>
<dbReference type="InterPro" id="IPR002213">
    <property type="entry name" value="UDP_glucos_trans"/>
</dbReference>
<dbReference type="SUPFAM" id="SSF53756">
    <property type="entry name" value="UDP-Glycosyltransferase/glycogen phosphorylase"/>
    <property type="match status" value="1"/>
</dbReference>
<keyword evidence="3" id="KW-0808">Transferase</keyword>
<dbReference type="PANTHER" id="PTHR48050:SF13">
    <property type="entry name" value="STEROL 3-BETA-GLUCOSYLTRANSFERASE UGT80A2"/>
    <property type="match status" value="1"/>
</dbReference>
<dbReference type="InterPro" id="IPR004276">
    <property type="entry name" value="GlycoTrans_28_N"/>
</dbReference>
<dbReference type="PANTHER" id="PTHR48050">
    <property type="entry name" value="STEROL 3-BETA-GLUCOSYLTRANSFERASE"/>
    <property type="match status" value="1"/>
</dbReference>
<dbReference type="KEGG" id="kbs:EPA93_09150"/>
<dbReference type="GO" id="GO:0016758">
    <property type="term" value="F:hexosyltransferase activity"/>
    <property type="evidence" value="ECO:0007669"/>
    <property type="project" value="InterPro"/>
</dbReference>
<dbReference type="OrthoDB" id="9805366at2"/>
<evidence type="ECO:0000313" key="4">
    <source>
        <dbReference type="Proteomes" id="UP000290365"/>
    </source>
</evidence>